<evidence type="ECO:0000256" key="1">
    <source>
        <dbReference type="SAM" id="SignalP"/>
    </source>
</evidence>
<organism evidence="2 3">
    <name type="scientific">Archangium lansingense</name>
    <dbReference type="NCBI Taxonomy" id="2995310"/>
    <lineage>
        <taxon>Bacteria</taxon>
        <taxon>Pseudomonadati</taxon>
        <taxon>Myxococcota</taxon>
        <taxon>Myxococcia</taxon>
        <taxon>Myxococcales</taxon>
        <taxon>Cystobacterineae</taxon>
        <taxon>Archangiaceae</taxon>
        <taxon>Archangium</taxon>
    </lineage>
</organism>
<feature type="signal peptide" evidence="1">
    <location>
        <begin position="1"/>
        <end position="19"/>
    </location>
</feature>
<sequence length="297" mass="31245">MNRFSLGLPALFAMLSCAAAPTPQPVSEISGTGGAGSSPVVMQQVGALTPRLTRKEQVKRILPHNVRLSILEDGKARRTASGVVIGNEQTPEGLVSYVITNAHAVEMDDLKEPHLVAIVDERADSTEYKAHVVATGVVPDMDLALLKVPGLPLRPAQLAMDSELELGDDVVVAASPFGRALSLSGGMVSQVEWDKETKLPRMVKTDAAIGYGASGGGIFSLESGKLLAIVEGYRTAKVGFAVAEQNFSFDVPMPGETFAAPSSKVRLFLEQKGFARLLGNSTTATNPGTSTSQTASR</sequence>
<feature type="chain" id="PRO_5046232600" evidence="1">
    <location>
        <begin position="20"/>
        <end position="297"/>
    </location>
</feature>
<dbReference type="GO" id="GO:0006508">
    <property type="term" value="P:proteolysis"/>
    <property type="evidence" value="ECO:0007669"/>
    <property type="project" value="UniProtKB-KW"/>
</dbReference>
<dbReference type="SUPFAM" id="SSF50494">
    <property type="entry name" value="Trypsin-like serine proteases"/>
    <property type="match status" value="1"/>
</dbReference>
<evidence type="ECO:0000313" key="2">
    <source>
        <dbReference type="EMBL" id="MCY1077730.1"/>
    </source>
</evidence>
<dbReference type="InterPro" id="IPR001940">
    <property type="entry name" value="Peptidase_S1C"/>
</dbReference>
<keyword evidence="2" id="KW-0645">Protease</keyword>
<dbReference type="PANTHER" id="PTHR43019">
    <property type="entry name" value="SERINE ENDOPROTEASE DEGS"/>
    <property type="match status" value="1"/>
</dbReference>
<reference evidence="2 3" key="1">
    <citation type="submission" date="2022-11" db="EMBL/GenBank/DDBJ databases">
        <title>Minimal conservation of predation-associated metabolite biosynthetic gene clusters underscores biosynthetic potential of Myxococcota including descriptions for ten novel species: Archangium lansinium sp. nov., Myxococcus landrumus sp. nov., Nannocystis bai.</title>
        <authorList>
            <person name="Ahearne A."/>
            <person name="Stevens C."/>
            <person name="Phillips K."/>
        </authorList>
    </citation>
    <scope>NUCLEOTIDE SEQUENCE [LARGE SCALE GENOMIC DNA]</scope>
    <source>
        <strain evidence="2 3">MIWBW</strain>
    </source>
</reference>
<keyword evidence="1" id="KW-0732">Signal</keyword>
<dbReference type="PRINTS" id="PR00834">
    <property type="entry name" value="PROTEASES2C"/>
</dbReference>
<dbReference type="RefSeq" id="WP_267536544.1">
    <property type="nucleotide sequence ID" value="NZ_JAPNKA010000001.1"/>
</dbReference>
<protein>
    <submittedName>
        <fullName evidence="2">Serine protease</fullName>
    </submittedName>
</protein>
<dbReference type="GO" id="GO:0008233">
    <property type="term" value="F:peptidase activity"/>
    <property type="evidence" value="ECO:0007669"/>
    <property type="project" value="UniProtKB-KW"/>
</dbReference>
<comment type="caution">
    <text evidence="2">The sequence shown here is derived from an EMBL/GenBank/DDBJ whole genome shotgun (WGS) entry which is preliminary data.</text>
</comment>
<accession>A0ABT4A7V1</accession>
<dbReference type="EMBL" id="JAPNKA010000001">
    <property type="protein sequence ID" value="MCY1077730.1"/>
    <property type="molecule type" value="Genomic_DNA"/>
</dbReference>
<dbReference type="Proteomes" id="UP001207654">
    <property type="component" value="Unassembled WGS sequence"/>
</dbReference>
<keyword evidence="3" id="KW-1185">Reference proteome</keyword>
<name>A0ABT4A7V1_9BACT</name>
<gene>
    <name evidence="2" type="ORF">OV287_24990</name>
</gene>
<dbReference type="InterPro" id="IPR009003">
    <property type="entry name" value="Peptidase_S1_PA"/>
</dbReference>
<proteinExistence type="predicted"/>
<evidence type="ECO:0000313" key="3">
    <source>
        <dbReference type="Proteomes" id="UP001207654"/>
    </source>
</evidence>
<keyword evidence="2" id="KW-0378">Hydrolase</keyword>
<dbReference type="PANTHER" id="PTHR43019:SF23">
    <property type="entry name" value="PROTEASE DO-LIKE 5, CHLOROPLASTIC"/>
    <property type="match status" value="1"/>
</dbReference>
<dbReference type="PROSITE" id="PS51257">
    <property type="entry name" value="PROKAR_LIPOPROTEIN"/>
    <property type="match status" value="1"/>
</dbReference>
<dbReference type="Gene3D" id="2.40.10.120">
    <property type="match status" value="1"/>
</dbReference>
<dbReference type="Pfam" id="PF13365">
    <property type="entry name" value="Trypsin_2"/>
    <property type="match status" value="1"/>
</dbReference>